<dbReference type="Proteomes" id="UP000255425">
    <property type="component" value="Unassembled WGS sequence"/>
</dbReference>
<gene>
    <name evidence="1" type="ORF">NCTC11807_00058</name>
</gene>
<dbReference type="EMBL" id="UHDZ01000001">
    <property type="protein sequence ID" value="SUM66913.1"/>
    <property type="molecule type" value="Genomic_DNA"/>
</dbReference>
<sequence>MNDYLIQEIDFSEKFAFVEYWGRGYTQDCLDRLLNDISDQTINTIFFYARSIYPTVETSIRYNYTSKMTLLIFIESIFANIPYQSIPGYRRNSNVVEPIINFKRYNKKLYDAINQVLPSFIQEFYGKNYIDEDEIERNFYDFGVDYFKNKPEDDFIVEFFAPLKDSVILYEPEREYAPAISYKMASQKLLGRKVPLKTKNKRMSLKRSPMGVQKAYQFHNKYLKKQKVKNQTTPSQ</sequence>
<protein>
    <submittedName>
        <fullName evidence="1">Uncharacterized protein</fullName>
    </submittedName>
</protein>
<organism evidence="1 2">
    <name type="scientific">Staphylococcus saccharolyticus</name>
    <dbReference type="NCBI Taxonomy" id="33028"/>
    <lineage>
        <taxon>Bacteria</taxon>
        <taxon>Bacillati</taxon>
        <taxon>Bacillota</taxon>
        <taxon>Bacilli</taxon>
        <taxon>Bacillales</taxon>
        <taxon>Staphylococcaceae</taxon>
        <taxon>Staphylococcus</taxon>
    </lineage>
</organism>
<evidence type="ECO:0000313" key="1">
    <source>
        <dbReference type="EMBL" id="SUM66913.1"/>
    </source>
</evidence>
<name>A0A380GW57_9STAP</name>
<reference evidence="1 2" key="1">
    <citation type="submission" date="2018-06" db="EMBL/GenBank/DDBJ databases">
        <authorList>
            <consortium name="Pathogen Informatics"/>
            <person name="Doyle S."/>
        </authorList>
    </citation>
    <scope>NUCLEOTIDE SEQUENCE [LARGE SCALE GENOMIC DNA]</scope>
    <source>
        <strain evidence="1 2">NCTC11807</strain>
    </source>
</reference>
<accession>A0A380GW57</accession>
<keyword evidence="2" id="KW-1185">Reference proteome</keyword>
<proteinExistence type="predicted"/>
<dbReference type="AlphaFoldDB" id="A0A380GW57"/>
<evidence type="ECO:0000313" key="2">
    <source>
        <dbReference type="Proteomes" id="UP000255425"/>
    </source>
</evidence>